<feature type="signal peptide" evidence="2">
    <location>
        <begin position="1"/>
        <end position="24"/>
    </location>
</feature>
<evidence type="ECO:0000313" key="3">
    <source>
        <dbReference type="EMBL" id="TBW33436.1"/>
    </source>
</evidence>
<comment type="caution">
    <text evidence="3">The sequence shown here is derived from an EMBL/GenBank/DDBJ whole genome shotgun (WGS) entry which is preliminary data.</text>
</comment>
<dbReference type="Proteomes" id="UP000292781">
    <property type="component" value="Unassembled WGS sequence"/>
</dbReference>
<evidence type="ECO:0008006" key="5">
    <source>
        <dbReference type="Google" id="ProtNLM"/>
    </source>
</evidence>
<gene>
    <name evidence="3" type="ORF">EYW49_20435</name>
</gene>
<feature type="chain" id="PRO_5020693197" description="Secreted protein" evidence="2">
    <location>
        <begin position="25"/>
        <end position="77"/>
    </location>
</feature>
<feature type="region of interest" description="Disordered" evidence="1">
    <location>
        <begin position="25"/>
        <end position="47"/>
    </location>
</feature>
<evidence type="ECO:0000256" key="2">
    <source>
        <dbReference type="SAM" id="SignalP"/>
    </source>
</evidence>
<dbReference type="RefSeq" id="WP_131311484.1">
    <property type="nucleotide sequence ID" value="NZ_SJFN01000044.1"/>
</dbReference>
<dbReference type="EMBL" id="SJFN01000044">
    <property type="protein sequence ID" value="TBW33436.1"/>
    <property type="molecule type" value="Genomic_DNA"/>
</dbReference>
<dbReference type="AlphaFoldDB" id="A0A4Q9VGX0"/>
<protein>
    <recommendedName>
        <fullName evidence="5">Secreted protein</fullName>
    </recommendedName>
</protein>
<keyword evidence="4" id="KW-1185">Reference proteome</keyword>
<evidence type="ECO:0000256" key="1">
    <source>
        <dbReference type="SAM" id="MobiDB-lite"/>
    </source>
</evidence>
<evidence type="ECO:0000313" key="4">
    <source>
        <dbReference type="Proteomes" id="UP000292781"/>
    </source>
</evidence>
<accession>A0A4Q9VGX0</accession>
<name>A0A4Q9VGX0_9HYPH</name>
<organism evidence="3 4">
    <name type="scientific">Siculibacillus lacustris</name>
    <dbReference type="NCBI Taxonomy" id="1549641"/>
    <lineage>
        <taxon>Bacteria</taxon>
        <taxon>Pseudomonadati</taxon>
        <taxon>Pseudomonadota</taxon>
        <taxon>Alphaproteobacteria</taxon>
        <taxon>Hyphomicrobiales</taxon>
        <taxon>Ancalomicrobiaceae</taxon>
        <taxon>Siculibacillus</taxon>
    </lineage>
</organism>
<sequence length="77" mass="8911">MFRSATLALLAGSLLFATVPPAAAQFGPPGVQEQRDRYDQRGPREHRGNCRIERQRFTVMSHHRPRVQWRSVRVCRP</sequence>
<proteinExistence type="predicted"/>
<keyword evidence="2" id="KW-0732">Signal</keyword>
<reference evidence="3 4" key="1">
    <citation type="submission" date="2019-02" db="EMBL/GenBank/DDBJ databases">
        <title>Siculibacillus lacustris gen. nov., sp. nov., a new rosette-forming bacterium isolated from a freshwater crater lake (Lake St. Ana, Romania).</title>
        <authorList>
            <person name="Felfoldi T."/>
            <person name="Marton Z."/>
            <person name="Szabo A."/>
            <person name="Mentes A."/>
            <person name="Boka K."/>
            <person name="Marialigeti K."/>
            <person name="Mathe I."/>
            <person name="Koncz M."/>
            <person name="Schumann P."/>
            <person name="Toth E."/>
        </authorList>
    </citation>
    <scope>NUCLEOTIDE SEQUENCE [LARGE SCALE GENOMIC DNA]</scope>
    <source>
        <strain evidence="3 4">SA-279</strain>
    </source>
</reference>
<feature type="compositionally biased region" description="Basic and acidic residues" evidence="1">
    <location>
        <begin position="33"/>
        <end position="47"/>
    </location>
</feature>